<evidence type="ECO:0000313" key="3">
    <source>
        <dbReference type="Proteomes" id="UP000247978"/>
    </source>
</evidence>
<accession>A0A2V3VPS5</accession>
<organism evidence="2 3">
    <name type="scientific">Pseudogracilibacillus auburnensis</name>
    <dbReference type="NCBI Taxonomy" id="1494959"/>
    <lineage>
        <taxon>Bacteria</taxon>
        <taxon>Bacillati</taxon>
        <taxon>Bacillota</taxon>
        <taxon>Bacilli</taxon>
        <taxon>Bacillales</taxon>
        <taxon>Bacillaceae</taxon>
        <taxon>Pseudogracilibacillus</taxon>
    </lineage>
</organism>
<reference evidence="2 3" key="1">
    <citation type="submission" date="2018-05" db="EMBL/GenBank/DDBJ databases">
        <title>Genomic Encyclopedia of Type Strains, Phase IV (KMG-IV): sequencing the most valuable type-strain genomes for metagenomic binning, comparative biology and taxonomic classification.</title>
        <authorList>
            <person name="Goeker M."/>
        </authorList>
    </citation>
    <scope>NUCLEOTIDE SEQUENCE [LARGE SCALE GENOMIC DNA]</scope>
    <source>
        <strain evidence="2 3">DSM 28556</strain>
    </source>
</reference>
<dbReference type="InterPro" id="IPR016181">
    <property type="entry name" value="Acyl_CoA_acyltransferase"/>
</dbReference>
<dbReference type="PANTHER" id="PTHR43415">
    <property type="entry name" value="SPERMIDINE N(1)-ACETYLTRANSFERASE"/>
    <property type="match status" value="1"/>
</dbReference>
<sequence>MKNEQQIKFLESKRLYLRPVEIEDANMIFTTLWDREARRLTGTQKVFSRQGVHQWIESVTLDSSRLDLLICLQENDEPIGDIAMMEIDHVNQNAIVRIAIFEKENWGKGYGTEAMSLLLDYGFHILNVHRIELEVFSYNVRAKKSYEKLGFKQEGILRDKLYYDGEFHDSIMMSVLKNEFKNRST</sequence>
<dbReference type="InterPro" id="IPR000182">
    <property type="entry name" value="GNAT_dom"/>
</dbReference>
<gene>
    <name evidence="2" type="ORF">DFR56_11491</name>
</gene>
<dbReference type="GO" id="GO:0016747">
    <property type="term" value="F:acyltransferase activity, transferring groups other than amino-acyl groups"/>
    <property type="evidence" value="ECO:0007669"/>
    <property type="project" value="InterPro"/>
</dbReference>
<keyword evidence="3" id="KW-1185">Reference proteome</keyword>
<evidence type="ECO:0000313" key="2">
    <source>
        <dbReference type="EMBL" id="PXW83806.1"/>
    </source>
</evidence>
<keyword evidence="2" id="KW-0808">Transferase</keyword>
<dbReference type="Gene3D" id="3.40.630.30">
    <property type="match status" value="1"/>
</dbReference>
<dbReference type="RefSeq" id="WP_110396675.1">
    <property type="nucleotide sequence ID" value="NZ_JBHUHB010000001.1"/>
</dbReference>
<dbReference type="OrthoDB" id="9795206at2"/>
<dbReference type="PROSITE" id="PS51186">
    <property type="entry name" value="GNAT"/>
    <property type="match status" value="1"/>
</dbReference>
<proteinExistence type="predicted"/>
<protein>
    <submittedName>
        <fullName evidence="2">RimJ/RimL family protein N-acetyltransferase</fullName>
    </submittedName>
</protein>
<dbReference type="AlphaFoldDB" id="A0A2V3VPS5"/>
<dbReference type="Proteomes" id="UP000247978">
    <property type="component" value="Unassembled WGS sequence"/>
</dbReference>
<evidence type="ECO:0000259" key="1">
    <source>
        <dbReference type="PROSITE" id="PS51186"/>
    </source>
</evidence>
<dbReference type="EMBL" id="QJJQ01000014">
    <property type="protein sequence ID" value="PXW83806.1"/>
    <property type="molecule type" value="Genomic_DNA"/>
</dbReference>
<feature type="domain" description="N-acetyltransferase" evidence="1">
    <location>
        <begin position="15"/>
        <end position="178"/>
    </location>
</feature>
<dbReference type="PANTHER" id="PTHR43415:SF3">
    <property type="entry name" value="GNAT-FAMILY ACETYLTRANSFERASE"/>
    <property type="match status" value="1"/>
</dbReference>
<name>A0A2V3VPS5_9BACI</name>
<dbReference type="SUPFAM" id="SSF55729">
    <property type="entry name" value="Acyl-CoA N-acyltransferases (Nat)"/>
    <property type="match status" value="1"/>
</dbReference>
<dbReference type="Pfam" id="PF13302">
    <property type="entry name" value="Acetyltransf_3"/>
    <property type="match status" value="1"/>
</dbReference>
<comment type="caution">
    <text evidence="2">The sequence shown here is derived from an EMBL/GenBank/DDBJ whole genome shotgun (WGS) entry which is preliminary data.</text>
</comment>